<feature type="compositionally biased region" description="Polar residues" evidence="6">
    <location>
        <begin position="410"/>
        <end position="421"/>
    </location>
</feature>
<dbReference type="InterPro" id="IPR036572">
    <property type="entry name" value="Doublecortin_dom_sf"/>
</dbReference>
<keyword evidence="8" id="KW-1185">Reference proteome</keyword>
<protein>
    <submittedName>
        <fullName evidence="9">Oxygen-regulated protein 1</fullName>
    </submittedName>
</protein>
<keyword evidence="3" id="KW-0963">Cytoplasm</keyword>
<feature type="region of interest" description="Disordered" evidence="6">
    <location>
        <begin position="588"/>
        <end position="621"/>
    </location>
</feature>
<gene>
    <name evidence="9" type="primary">Rp1</name>
</gene>
<sequence length="2133" mass="237365">MSEAPSTSFSVIQLTSSEGQVPIPRHSNVTHPVVAKRISFYKSGDPQFGGVKVVVNPRSFKTFDALLDNLSRKVPLPFGVRNISTPRGRHSITRLEELEDGESYLCSHNRKVLPVDLDKARRRPRPWLSSRSISTHVHLGSATALVSTTAPGMLRAPRRLVVFRNGDPKTRRVILLSRRITQSFEAFLQYLTQVMQWPVAKLYATDGRKVPSLQAVLLSSGAVVAAGREPFKPGNYDIQKSLLPARLPGVSHRVQRKGKPTSEKRKMSARRPSVLSSQIESLASEKTCDCSSDCSVVPENSLTFEKRDSQDLPAFPSEDGVEKSVVFNQDGTMTVVMKVRFKIKEETVKWTATVDRAGLPINDGRSEQSSYPGRTDKRPCSLKHAARALSEDVTDTAQQGSLTEEDNSQKTEQQAESCSSAGWENVSVDTDVIQGGQKQVKRFYRPPTPGPRRRRQKKSVIGTVTLVSETEVQEKQFSYSEEREGGEKSEYHVFAHSCSKMSSVSNKLVHIQSKDESTLERSKESGLLTSNAVNAGAIEITSQKVFKMCHSSGLPPTVSESSVVEEGIVESVVPDKAGIKRFRTCGNTHDRGSSFAADRTLPAGDNSGTDQSTSEVPSVGSSAVTTRVDTLVKEFAHCGLTELQENRKQVLASFPSKKKKKSQPHMINPRYKKKVIETKGTSKKLGKINKEGAMAQEILLRDADGPLKGGRFCREGLHPSDVITESNHFCSQSNNISTKISKNFHKNKLNGFQNPKTQRLLVKRKPRPLKMIKSLGGLKKQEIGQGDKVFLHSESNLLKSNLENQSLLHVFNILEENQKPFHSPQSQVEIVTENLRGVTSKSLAPKVNDLHVTLKSQKKQKVDKLKSGAIVSEQHVTRRAGPLASFKKPDFPEGIPHHSVKNYVQRWLQNINTYQDFEPRNSAPLCKNGSSVVNYNSNGSPGNNLHTASSKRNSFVMESNKHQTKNDNWTGDKNQEAGESLVKDHGKELDKHACESQDVSLHDHGPWSVATANHRSTESYLSTEKSTPEVSLIYQEMNLATTGQRIEAATQVDTTGENVLKNYLPALLLQHLEAFVASNKKNQNGIAQIPGSLADIAFPSALYNSSTSLLLAWLLVLNLKGSMNSFRQNDAHQITSRSAETSTLLEILKHVAITEEADDLKAAVANLVESTKNYSEPSEREQDTAPANCTAASIQSVVKCNGNERTQKMLLHEGYSAREDCNPEFCASEMIDKGHTSQCEVCTVNMTYPSKEAGNPSNALFTSNSYTMSQLSTNDASSLGADCLLTGGVCSHKVCAQRESTCEAACPSAETYVPIRACNTIDFVNSEENKCGDNLELTEELKTVDEVPKDLNILVGSVHKNDSNVSTSHQNVSDIRSCGLFLRKTGLEFDKDYSSLEELKNCSLKKIVNKKKCLSFDKEESRTSEEPGSITNSMTSNERNSISELESFEESESQDADIFNTKVSAEGQATEESVKEELEARMSLKLMQISNRNAIEDERISTVILEKIGRGQVTSPSLGFCYDSNRNIEKEISGGENKMRVKMMIESIENVNYAESSLNGNTHFRSPVTSDWSDCRPDSERGHPHKTSSDAHSDSDDAAHEKEHNRGIVKRAIEKLYGKAEMIKPQFFHGSIHRSQVCPYNPVEVRCAKKTNFDDSECQSLISSEQESRSSLQFQEFQEERQGEGDVNGMRGFGGNTLEHVTKPAEHDKVLRKREKGELIDNGKWLLQENHLWRVSLDNTGMYGNADTTSVDTLVDKNSLEVPYSHFGDLAPRPTLAELSSSELEEMTQPVEVKCNYFNFPHGSDSEPFCEDFLDVQNKTHPKERMPSHHKEEKVKDPSERVCTSVTQTFAPAGNKVHPVCSDAIETQPLPGSKITHGALQEGDSLDKLYALCGQHCPILTVTFQPVNEEDRGFAYRKDSDIENSLGYHLWMKIYPYLVQPNKNKLRSKRNNASVSKTFTDNAIGGPFAQFYSKNMVDLMDKTMKHTHVNSLNLEEKIDLEKFQLYLEKKFSDLMHTSLPVAEDINSITRSPSNWTNNLKNVDENSNLINGVQNSRTNPNQSVTENPSHQFPFELFGLAYVLDICQVEKSVNIRNGNILEIHYILEGEILFIWEEENQLNVIDIESNNKQDDL</sequence>
<dbReference type="Proteomes" id="UP000694915">
    <property type="component" value="Linkage group LG5"/>
</dbReference>
<proteinExistence type="predicted"/>
<feature type="region of interest" description="Disordered" evidence="6">
    <location>
        <begin position="1418"/>
        <end position="1455"/>
    </location>
</feature>
<dbReference type="SMART" id="SM00537">
    <property type="entry name" value="DCX"/>
    <property type="match status" value="2"/>
</dbReference>
<dbReference type="PANTHER" id="PTHR23005:SF4">
    <property type="entry name" value="OXYGEN-REGULATED PROTEIN 1"/>
    <property type="match status" value="1"/>
</dbReference>
<accession>A0ABM0LAP1</accession>
<evidence type="ECO:0000256" key="4">
    <source>
        <dbReference type="ARBA" id="ARBA00022737"/>
    </source>
</evidence>
<feature type="region of interest" description="Disordered" evidence="6">
    <location>
        <begin position="1821"/>
        <end position="1840"/>
    </location>
</feature>
<dbReference type="RefSeq" id="XP_005362316.1">
    <property type="nucleotide sequence ID" value="XM_005362259.1"/>
</dbReference>
<feature type="region of interest" description="Disordered" evidence="6">
    <location>
        <begin position="1560"/>
        <end position="1607"/>
    </location>
</feature>
<reference evidence="9" key="1">
    <citation type="submission" date="2025-08" db="UniProtKB">
        <authorList>
            <consortium name="RefSeq"/>
        </authorList>
    </citation>
    <scope>IDENTIFICATION</scope>
</reference>
<keyword evidence="5" id="KW-0966">Cell projection</keyword>
<evidence type="ECO:0000256" key="2">
    <source>
        <dbReference type="ARBA" id="ARBA00004496"/>
    </source>
</evidence>
<evidence type="ECO:0000313" key="8">
    <source>
        <dbReference type="Proteomes" id="UP000694915"/>
    </source>
</evidence>
<evidence type="ECO:0000256" key="6">
    <source>
        <dbReference type="SAM" id="MobiDB-lite"/>
    </source>
</evidence>
<evidence type="ECO:0000313" key="9">
    <source>
        <dbReference type="RefSeq" id="XP_005362316.1"/>
    </source>
</evidence>
<evidence type="ECO:0000256" key="3">
    <source>
        <dbReference type="ARBA" id="ARBA00022490"/>
    </source>
</evidence>
<dbReference type="GeneID" id="101982517"/>
<dbReference type="InterPro" id="IPR003533">
    <property type="entry name" value="Doublecortin_dom"/>
</dbReference>
<name>A0ABM0LAP1_MICOH</name>
<dbReference type="Gene3D" id="3.10.20.230">
    <property type="entry name" value="Doublecortin domain"/>
    <property type="match status" value="2"/>
</dbReference>
<feature type="domain" description="Doublecortin" evidence="7">
    <location>
        <begin position="36"/>
        <end position="118"/>
    </location>
</feature>
<dbReference type="SUPFAM" id="SSF89837">
    <property type="entry name" value="Doublecortin (DC)"/>
    <property type="match status" value="2"/>
</dbReference>
<feature type="region of interest" description="Disordered" evidence="6">
    <location>
        <begin position="251"/>
        <end position="271"/>
    </location>
</feature>
<feature type="compositionally biased region" description="Polar residues" evidence="6">
    <location>
        <begin position="1560"/>
        <end position="1572"/>
    </location>
</feature>
<dbReference type="PANTHER" id="PTHR23005">
    <property type="entry name" value="RETINITIS PIGMENTOSA 1 PROTEIN"/>
    <property type="match status" value="1"/>
</dbReference>
<dbReference type="Pfam" id="PF03607">
    <property type="entry name" value="DCX"/>
    <property type="match status" value="2"/>
</dbReference>
<evidence type="ECO:0000256" key="5">
    <source>
        <dbReference type="ARBA" id="ARBA00023273"/>
    </source>
</evidence>
<feature type="compositionally biased region" description="Acidic residues" evidence="6">
    <location>
        <begin position="1446"/>
        <end position="1455"/>
    </location>
</feature>
<feature type="compositionally biased region" description="Polar residues" evidence="6">
    <location>
        <begin position="606"/>
        <end position="621"/>
    </location>
</feature>
<organism evidence="8 9">
    <name type="scientific">Microtus ochrogaster</name>
    <name type="common">Prairie vole</name>
    <dbReference type="NCBI Taxonomy" id="79684"/>
    <lineage>
        <taxon>Eukaryota</taxon>
        <taxon>Metazoa</taxon>
        <taxon>Chordata</taxon>
        <taxon>Craniata</taxon>
        <taxon>Vertebrata</taxon>
        <taxon>Euteleostomi</taxon>
        <taxon>Mammalia</taxon>
        <taxon>Eutheria</taxon>
        <taxon>Euarchontoglires</taxon>
        <taxon>Glires</taxon>
        <taxon>Rodentia</taxon>
        <taxon>Myomorpha</taxon>
        <taxon>Muroidea</taxon>
        <taxon>Cricetidae</taxon>
        <taxon>Arvicolinae</taxon>
        <taxon>Microtus</taxon>
    </lineage>
</organism>
<feature type="compositionally biased region" description="Basic and acidic residues" evidence="6">
    <location>
        <begin position="1573"/>
        <end position="1607"/>
    </location>
</feature>
<feature type="region of interest" description="Disordered" evidence="6">
    <location>
        <begin position="358"/>
        <end position="421"/>
    </location>
</feature>
<evidence type="ECO:0000259" key="7">
    <source>
        <dbReference type="PROSITE" id="PS50309"/>
    </source>
</evidence>
<keyword evidence="4" id="KW-0677">Repeat</keyword>
<comment type="subcellular location">
    <subcellularLocation>
        <location evidence="1">Cell projection</location>
    </subcellularLocation>
    <subcellularLocation>
        <location evidence="2">Cytoplasm</location>
    </subcellularLocation>
</comment>
<feature type="domain" description="Doublecortin" evidence="7">
    <location>
        <begin position="158"/>
        <end position="237"/>
    </location>
</feature>
<evidence type="ECO:0000256" key="1">
    <source>
        <dbReference type="ARBA" id="ARBA00004316"/>
    </source>
</evidence>
<feature type="compositionally biased region" description="Polar residues" evidence="6">
    <location>
        <begin position="1429"/>
        <end position="1440"/>
    </location>
</feature>
<dbReference type="CDD" id="cd17147">
    <property type="entry name" value="DCX2_RP1"/>
    <property type="match status" value="1"/>
</dbReference>
<dbReference type="PROSITE" id="PS50309">
    <property type="entry name" value="DC"/>
    <property type="match status" value="2"/>
</dbReference>